<evidence type="ECO:0000256" key="11">
    <source>
        <dbReference type="SAM" id="MobiDB-lite"/>
    </source>
</evidence>
<dbReference type="GO" id="GO:0004672">
    <property type="term" value="F:protein kinase activity"/>
    <property type="evidence" value="ECO:0007669"/>
    <property type="project" value="InterPro"/>
</dbReference>
<evidence type="ECO:0000256" key="3">
    <source>
        <dbReference type="ARBA" id="ARBA00022490"/>
    </source>
</evidence>
<dbReference type="Gene3D" id="1.10.510.10">
    <property type="entry name" value="Transferase(Phosphotransferase) domain 1"/>
    <property type="match status" value="1"/>
</dbReference>
<dbReference type="Pfam" id="PF00069">
    <property type="entry name" value="Pkinase"/>
    <property type="match status" value="1"/>
</dbReference>
<dbReference type="GO" id="GO:0005929">
    <property type="term" value="C:cilium"/>
    <property type="evidence" value="ECO:0007669"/>
    <property type="project" value="UniProtKB-SubCell"/>
</dbReference>
<dbReference type="GO" id="GO:0005524">
    <property type="term" value="F:ATP binding"/>
    <property type="evidence" value="ECO:0007669"/>
    <property type="project" value="UniProtKB-UniRule"/>
</dbReference>
<feature type="domain" description="Protein kinase" evidence="12">
    <location>
        <begin position="312"/>
        <end position="575"/>
    </location>
</feature>
<evidence type="ECO:0000256" key="10">
    <source>
        <dbReference type="PROSITE-ProRule" id="PRU10141"/>
    </source>
</evidence>
<keyword evidence="9" id="KW-0966">Cell projection</keyword>
<evidence type="ECO:0000259" key="12">
    <source>
        <dbReference type="PROSITE" id="PS50011"/>
    </source>
</evidence>
<dbReference type="InterPro" id="IPR000719">
    <property type="entry name" value="Prot_kinase_dom"/>
</dbReference>
<dbReference type="InterPro" id="IPR023379">
    <property type="entry name" value="BART_dom"/>
</dbReference>
<feature type="binding site" evidence="10">
    <location>
        <position position="340"/>
    </location>
    <ligand>
        <name>ATP</name>
        <dbReference type="ChEBI" id="CHEBI:30616"/>
    </ligand>
</feature>
<dbReference type="InterPro" id="IPR011009">
    <property type="entry name" value="Kinase-like_dom_sf"/>
</dbReference>
<dbReference type="PANTHER" id="PTHR48016">
    <property type="entry name" value="MAP KINASE KINASE KINASE SSK2-RELATED-RELATED"/>
    <property type="match status" value="1"/>
</dbReference>
<name>A0A7S4C3H2_CHRCT</name>
<evidence type="ECO:0000256" key="9">
    <source>
        <dbReference type="ARBA" id="ARBA00023273"/>
    </source>
</evidence>
<keyword evidence="6" id="KW-0418">Kinase</keyword>
<keyword evidence="3" id="KW-0963">Cytoplasm</keyword>
<keyword evidence="4" id="KW-0808">Transferase</keyword>
<dbReference type="AlphaFoldDB" id="A0A7S4C3H2"/>
<keyword evidence="5 10" id="KW-0547">Nucleotide-binding</keyword>
<evidence type="ECO:0000256" key="7">
    <source>
        <dbReference type="ARBA" id="ARBA00022840"/>
    </source>
</evidence>
<evidence type="ECO:0000256" key="4">
    <source>
        <dbReference type="ARBA" id="ARBA00022679"/>
    </source>
</evidence>
<dbReference type="PANTHER" id="PTHR48016:SF56">
    <property type="entry name" value="MAPKK KINASE"/>
    <property type="match status" value="1"/>
</dbReference>
<reference evidence="13" key="1">
    <citation type="submission" date="2021-01" db="EMBL/GenBank/DDBJ databases">
        <authorList>
            <person name="Corre E."/>
            <person name="Pelletier E."/>
            <person name="Niang G."/>
            <person name="Scheremetjew M."/>
            <person name="Finn R."/>
            <person name="Kale V."/>
            <person name="Holt S."/>
            <person name="Cochrane G."/>
            <person name="Meng A."/>
            <person name="Brown T."/>
            <person name="Cohen L."/>
        </authorList>
    </citation>
    <scope>NUCLEOTIDE SEQUENCE</scope>
    <source>
        <strain evidence="13">CCMP645</strain>
    </source>
</reference>
<dbReference type="InterPro" id="IPR017441">
    <property type="entry name" value="Protein_kinase_ATP_BS"/>
</dbReference>
<dbReference type="InterPro" id="IPR042541">
    <property type="entry name" value="BART_sf"/>
</dbReference>
<evidence type="ECO:0000256" key="6">
    <source>
        <dbReference type="ARBA" id="ARBA00022777"/>
    </source>
</evidence>
<evidence type="ECO:0000256" key="2">
    <source>
        <dbReference type="ARBA" id="ARBA00004496"/>
    </source>
</evidence>
<dbReference type="PROSITE" id="PS50011">
    <property type="entry name" value="PROTEIN_KINASE_DOM"/>
    <property type="match status" value="1"/>
</dbReference>
<dbReference type="CDD" id="cd06606">
    <property type="entry name" value="STKc_MAPKKK"/>
    <property type="match status" value="1"/>
</dbReference>
<proteinExistence type="predicted"/>
<sequence length="589" mass="64049">MALEAVATREVSPPQRRAVASGPHGQEDVFGLLIRLLASPQINEVVSSFQMAHKTRFVRSPGGDYPLILSTLHAQYRTIVSSLVEALLARYNISWESAAAACETAAFRGQCSAQRVRLISTLAALDDFEAFFELMTKGKEEPEVETAHQLEAHAPPSASQCESDQRNNRPQTDAAAAAAAAEPSAPAAPRDVYMSEAPPLLPSNSFTHLFADVHVEEQSSAGATLSAMSRDKSPPPSHTWTMPAAAHFSEQATATPLADVRLSACSANEDSQLACTTLSSVASSCLEGEVWRYVDLEGTIIDQNGDEVRATWRRGKRVGTGSTGEVFLVDDERIGRFAAKLVMTRDEESVAQLKEEIAIMQKLRHANIVQYLGSATHQSDQYILMEYLGGGSVHALIQGQHPNGLPMPMLHSYGKQMLAGLHFLHGEMVIHRDLKGDNLLRSSDGAIVKLADFGSSQRLQTDLTLTSEVRSLRGSPYWMSPEHIQGLRCGRKADIWSFGCVLLEMLTGSPPWHDPAAPHGHVSVFQVLNRIVAATTPPPMPAEMPHALRSLMLACFNRDIEQRPTTTELSDFDWIRGGDSNGTYGAVPA</sequence>
<keyword evidence="8" id="KW-0969">Cilium</keyword>
<feature type="region of interest" description="Disordered" evidence="11">
    <location>
        <begin position="151"/>
        <end position="196"/>
    </location>
</feature>
<feature type="region of interest" description="Disordered" evidence="11">
    <location>
        <begin position="1"/>
        <end position="23"/>
    </location>
</feature>
<dbReference type="SMART" id="SM00220">
    <property type="entry name" value="S_TKc"/>
    <property type="match status" value="1"/>
</dbReference>
<keyword evidence="7 10" id="KW-0067">ATP-binding</keyword>
<dbReference type="SUPFAM" id="SSF56112">
    <property type="entry name" value="Protein kinase-like (PK-like)"/>
    <property type="match status" value="1"/>
</dbReference>
<dbReference type="Pfam" id="PF11527">
    <property type="entry name" value="ARL2_Bind_BART"/>
    <property type="match status" value="1"/>
</dbReference>
<evidence type="ECO:0000256" key="8">
    <source>
        <dbReference type="ARBA" id="ARBA00023069"/>
    </source>
</evidence>
<dbReference type="EMBL" id="HBIZ01062184">
    <property type="protein sequence ID" value="CAE0785798.1"/>
    <property type="molecule type" value="Transcribed_RNA"/>
</dbReference>
<organism evidence="13">
    <name type="scientific">Chrysotila carterae</name>
    <name type="common">Marine alga</name>
    <name type="synonym">Syracosphaera carterae</name>
    <dbReference type="NCBI Taxonomy" id="13221"/>
    <lineage>
        <taxon>Eukaryota</taxon>
        <taxon>Haptista</taxon>
        <taxon>Haptophyta</taxon>
        <taxon>Prymnesiophyceae</taxon>
        <taxon>Isochrysidales</taxon>
        <taxon>Isochrysidaceae</taxon>
        <taxon>Chrysotila</taxon>
    </lineage>
</organism>
<evidence type="ECO:0000256" key="1">
    <source>
        <dbReference type="ARBA" id="ARBA00004138"/>
    </source>
</evidence>
<gene>
    <name evidence="13" type="ORF">PCAR00345_LOCUS38506</name>
</gene>
<dbReference type="InterPro" id="IPR050538">
    <property type="entry name" value="MAP_kinase_kinase_kinase"/>
</dbReference>
<accession>A0A7S4C3H2</accession>
<dbReference type="PROSITE" id="PS00107">
    <property type="entry name" value="PROTEIN_KINASE_ATP"/>
    <property type="match status" value="1"/>
</dbReference>
<dbReference type="Gene3D" id="1.20.1520.10">
    <property type="entry name" value="ADP-ribosylation factor-like 2-binding protein, domain"/>
    <property type="match status" value="1"/>
</dbReference>
<protein>
    <recommendedName>
        <fullName evidence="12">Protein kinase domain-containing protein</fullName>
    </recommendedName>
</protein>
<evidence type="ECO:0000313" key="13">
    <source>
        <dbReference type="EMBL" id="CAE0785798.1"/>
    </source>
</evidence>
<comment type="subcellular location">
    <subcellularLocation>
        <location evidence="1">Cell projection</location>
        <location evidence="1">Cilium</location>
    </subcellularLocation>
    <subcellularLocation>
        <location evidence="2">Cytoplasm</location>
    </subcellularLocation>
</comment>
<dbReference type="Gene3D" id="3.30.200.20">
    <property type="entry name" value="Phosphorylase Kinase, domain 1"/>
    <property type="match status" value="1"/>
</dbReference>
<evidence type="ECO:0000256" key="5">
    <source>
        <dbReference type="ARBA" id="ARBA00022741"/>
    </source>
</evidence>
<feature type="compositionally biased region" description="Low complexity" evidence="11">
    <location>
        <begin position="174"/>
        <end position="189"/>
    </location>
</feature>
<dbReference type="GO" id="GO:0005737">
    <property type="term" value="C:cytoplasm"/>
    <property type="evidence" value="ECO:0007669"/>
    <property type="project" value="UniProtKB-SubCell"/>
</dbReference>